<dbReference type="PANTHER" id="PTHR22950:SF20">
    <property type="entry name" value="AMINO ACID TRANSPORTER (EUROFUNG)"/>
    <property type="match status" value="1"/>
</dbReference>
<evidence type="ECO:0000313" key="8">
    <source>
        <dbReference type="EMBL" id="TVY29274.1"/>
    </source>
</evidence>
<proteinExistence type="inferred from homology"/>
<comment type="similarity">
    <text evidence="2">Belongs to the amino acid/polyamine transporter 2 family.</text>
</comment>
<evidence type="ECO:0000256" key="3">
    <source>
        <dbReference type="ARBA" id="ARBA00022692"/>
    </source>
</evidence>
<keyword evidence="4 6" id="KW-1133">Transmembrane helix</keyword>
<feature type="transmembrane region" description="Helical" evidence="6">
    <location>
        <begin position="320"/>
        <end position="340"/>
    </location>
</feature>
<organism evidence="8 9">
    <name type="scientific">Lachnellula hyalina</name>
    <dbReference type="NCBI Taxonomy" id="1316788"/>
    <lineage>
        <taxon>Eukaryota</taxon>
        <taxon>Fungi</taxon>
        <taxon>Dikarya</taxon>
        <taxon>Ascomycota</taxon>
        <taxon>Pezizomycotina</taxon>
        <taxon>Leotiomycetes</taxon>
        <taxon>Helotiales</taxon>
        <taxon>Lachnaceae</taxon>
        <taxon>Lachnellula</taxon>
    </lineage>
</organism>
<gene>
    <name evidence="8" type="primary">mtr_3</name>
    <name evidence="8" type="ORF">LHYA1_G002905</name>
</gene>
<feature type="transmembrane region" description="Helical" evidence="6">
    <location>
        <begin position="158"/>
        <end position="181"/>
    </location>
</feature>
<keyword evidence="9" id="KW-1185">Reference proteome</keyword>
<feature type="transmembrane region" description="Helical" evidence="6">
    <location>
        <begin position="429"/>
        <end position="452"/>
    </location>
</feature>
<evidence type="ECO:0000259" key="7">
    <source>
        <dbReference type="Pfam" id="PF01490"/>
    </source>
</evidence>
<feature type="transmembrane region" description="Helical" evidence="6">
    <location>
        <begin position="277"/>
        <end position="300"/>
    </location>
</feature>
<feature type="transmembrane region" description="Helical" evidence="6">
    <location>
        <begin position="187"/>
        <end position="208"/>
    </location>
</feature>
<dbReference type="GO" id="GO:0016020">
    <property type="term" value="C:membrane"/>
    <property type="evidence" value="ECO:0007669"/>
    <property type="project" value="UniProtKB-SubCell"/>
</dbReference>
<feature type="transmembrane region" description="Helical" evidence="6">
    <location>
        <begin position="387"/>
        <end position="408"/>
    </location>
</feature>
<dbReference type="AlphaFoldDB" id="A0A8H8U0G8"/>
<feature type="transmembrane region" description="Helical" evidence="6">
    <location>
        <begin position="361"/>
        <end position="381"/>
    </location>
</feature>
<feature type="domain" description="Amino acid transporter transmembrane" evidence="7">
    <location>
        <begin position="46"/>
        <end position="424"/>
    </location>
</feature>
<keyword evidence="5 6" id="KW-0472">Membrane</keyword>
<dbReference type="PANTHER" id="PTHR22950">
    <property type="entry name" value="AMINO ACID TRANSPORTER"/>
    <property type="match status" value="1"/>
</dbReference>
<evidence type="ECO:0000313" key="9">
    <source>
        <dbReference type="Proteomes" id="UP000431533"/>
    </source>
</evidence>
<sequence>MSTITGDQAYVDSELTAARGTMTEHVLTVDEQVEIEQEHGIKYRSCSWQKTAALLFAQYRALPIMSLPAAYSALGIFLGLLMTLVMALIVLYTSLILWKFCIQHPEVRDFCDVGQVLFGGKRWAWYFTAALFLLNNVFVSGIHLLIGARYVETISHRGWCAVSITAIMSVICLVGTLPRTFAGLSKVASATAFCTFIAVLLATIFAGIEPHPAGYNSGKMNNGLLMDGMPHVHALPKGTTFMAGMNAFLNITYTLIGQITMPSYIAEMRHPEDFPKAIWSVMVCNSLLCGLVGSVIYAYVGDQYMTSPAFSSISNETYRIVSFSFMVPTLSFTGVLYSSVSAHFVFDNLFAGSRHRAFHTVQGWAAWIGILMTIWGFTFVLTELIPFFGDMLALMSALFDSFFGFTFWGMACLQLRRTGKDSLKGDQNWLVPLVGGGLIISGTFVLGVGMYVNLSIHVPPPSIASKFFLRAMRTISFSAVLP</sequence>
<dbReference type="GeneID" id="41983103"/>
<dbReference type="InterPro" id="IPR013057">
    <property type="entry name" value="AA_transpt_TM"/>
</dbReference>
<evidence type="ECO:0000256" key="5">
    <source>
        <dbReference type="ARBA" id="ARBA00023136"/>
    </source>
</evidence>
<comment type="caution">
    <text evidence="8">The sequence shown here is derived from an EMBL/GenBank/DDBJ whole genome shotgun (WGS) entry which is preliminary data.</text>
</comment>
<dbReference type="EMBL" id="QGMH01000020">
    <property type="protein sequence ID" value="TVY29274.1"/>
    <property type="molecule type" value="Genomic_DNA"/>
</dbReference>
<evidence type="ECO:0000256" key="6">
    <source>
        <dbReference type="SAM" id="Phobius"/>
    </source>
</evidence>
<protein>
    <submittedName>
        <fullName evidence="8">N amino acid transport system protein</fullName>
    </submittedName>
</protein>
<keyword evidence="3 6" id="KW-0812">Transmembrane</keyword>
<dbReference type="RefSeq" id="XP_031008062.1">
    <property type="nucleotide sequence ID" value="XM_031147879.1"/>
</dbReference>
<feature type="transmembrane region" description="Helical" evidence="6">
    <location>
        <begin position="123"/>
        <end position="146"/>
    </location>
</feature>
<evidence type="ECO:0000256" key="4">
    <source>
        <dbReference type="ARBA" id="ARBA00022989"/>
    </source>
</evidence>
<dbReference type="Proteomes" id="UP000431533">
    <property type="component" value="Unassembled WGS sequence"/>
</dbReference>
<dbReference type="OrthoDB" id="40134at2759"/>
<reference evidence="8 9" key="1">
    <citation type="submission" date="2018-05" db="EMBL/GenBank/DDBJ databases">
        <title>Genome sequencing and assembly of the regulated plant pathogen Lachnellula willkommii and related sister species for the development of diagnostic species identification markers.</title>
        <authorList>
            <person name="Giroux E."/>
            <person name="Bilodeau G."/>
        </authorList>
    </citation>
    <scope>NUCLEOTIDE SEQUENCE [LARGE SCALE GENOMIC DNA]</scope>
    <source>
        <strain evidence="8 9">CBS 185.66</strain>
    </source>
</reference>
<dbReference type="Pfam" id="PF01490">
    <property type="entry name" value="Aa_trans"/>
    <property type="match status" value="1"/>
</dbReference>
<feature type="transmembrane region" description="Helical" evidence="6">
    <location>
        <begin position="69"/>
        <end position="98"/>
    </location>
</feature>
<evidence type="ECO:0000256" key="1">
    <source>
        <dbReference type="ARBA" id="ARBA00004141"/>
    </source>
</evidence>
<dbReference type="GO" id="GO:0015179">
    <property type="term" value="F:L-amino acid transmembrane transporter activity"/>
    <property type="evidence" value="ECO:0007669"/>
    <property type="project" value="TreeGrafter"/>
</dbReference>
<accession>A0A8H8U0G8</accession>
<name>A0A8H8U0G8_9HELO</name>
<comment type="subcellular location">
    <subcellularLocation>
        <location evidence="1">Membrane</location>
        <topology evidence="1">Multi-pass membrane protein</topology>
    </subcellularLocation>
</comment>
<dbReference type="FunFam" id="1.20.1740.10:FF:000039">
    <property type="entry name" value="Neutral amino acid transporter (Eurofung)"/>
    <property type="match status" value="1"/>
</dbReference>
<evidence type="ECO:0000256" key="2">
    <source>
        <dbReference type="ARBA" id="ARBA00008066"/>
    </source>
</evidence>